<evidence type="ECO:0000256" key="7">
    <source>
        <dbReference type="SAM" id="Phobius"/>
    </source>
</evidence>
<feature type="transmembrane region" description="Helical" evidence="7">
    <location>
        <begin position="147"/>
        <end position="166"/>
    </location>
</feature>
<comment type="caution">
    <text evidence="8">The sequence shown here is derived from an EMBL/GenBank/DDBJ whole genome shotgun (WGS) entry which is preliminary data.</text>
</comment>
<proteinExistence type="inferred from homology"/>
<dbReference type="RefSeq" id="WP_057183450.1">
    <property type="nucleotide sequence ID" value="NZ_BDQM01000006.1"/>
</dbReference>
<keyword evidence="3" id="KW-1003">Cell membrane</keyword>
<evidence type="ECO:0000256" key="2">
    <source>
        <dbReference type="ARBA" id="ARBA00007430"/>
    </source>
</evidence>
<feature type="transmembrane region" description="Helical" evidence="7">
    <location>
        <begin position="114"/>
        <end position="135"/>
    </location>
</feature>
<organism evidence="8 9">
    <name type="scientific">Colwellia marinimaniae</name>
    <dbReference type="NCBI Taxonomy" id="1513592"/>
    <lineage>
        <taxon>Bacteria</taxon>
        <taxon>Pseudomonadati</taxon>
        <taxon>Pseudomonadota</taxon>
        <taxon>Gammaproteobacteria</taxon>
        <taxon>Alteromonadales</taxon>
        <taxon>Colwelliaceae</taxon>
        <taxon>Colwellia</taxon>
    </lineage>
</organism>
<accession>A0ABQ0MVA3</accession>
<feature type="transmembrane region" description="Helical" evidence="7">
    <location>
        <begin position="172"/>
        <end position="191"/>
    </location>
</feature>
<feature type="transmembrane region" description="Helical" evidence="7">
    <location>
        <begin position="351"/>
        <end position="372"/>
    </location>
</feature>
<keyword evidence="9" id="KW-1185">Reference proteome</keyword>
<feature type="transmembrane region" description="Helical" evidence="7">
    <location>
        <begin position="41"/>
        <end position="60"/>
    </location>
</feature>
<keyword evidence="6 7" id="KW-0472">Membrane</keyword>
<dbReference type="PANTHER" id="PTHR30250">
    <property type="entry name" value="PST FAMILY PREDICTED COLANIC ACID TRANSPORTER"/>
    <property type="match status" value="1"/>
</dbReference>
<reference evidence="8 9" key="1">
    <citation type="submission" date="2017-06" db="EMBL/GenBank/DDBJ databases">
        <title>Whole Genome Sequences of Colwellia marinimaniae MTCD1.</title>
        <authorList>
            <person name="Kusumoto H."/>
            <person name="Inoue M."/>
            <person name="Tanikawa K."/>
            <person name="Maeji H."/>
            <person name="Cameron J.H."/>
            <person name="Bartlett D.H."/>
        </authorList>
    </citation>
    <scope>NUCLEOTIDE SEQUENCE [LARGE SCALE GENOMIC DNA]</scope>
    <source>
        <strain evidence="8 9">MTCD1</strain>
    </source>
</reference>
<feature type="transmembrane region" description="Helical" evidence="7">
    <location>
        <begin position="81"/>
        <end position="102"/>
    </location>
</feature>
<name>A0ABQ0MVA3_9GAMM</name>
<dbReference type="EMBL" id="BDQM01000006">
    <property type="protein sequence ID" value="GAW95531.1"/>
    <property type="molecule type" value="Genomic_DNA"/>
</dbReference>
<feature type="transmembrane region" description="Helical" evidence="7">
    <location>
        <begin position="437"/>
        <end position="463"/>
    </location>
</feature>
<evidence type="ECO:0000256" key="1">
    <source>
        <dbReference type="ARBA" id="ARBA00004651"/>
    </source>
</evidence>
<sequence length="491" mass="55478">MSKATKTLLGAITLVADAILKRLIGLISTLILARILAPEDFGLIAIAMIVIGFASVLSVTGSEQYILQKDTVNDDILNSAWTLDLLLKAGVFIILLVSAPYVADFYQKEELTGIIRAISFLVILGALGNPGILLFKREQKYKAIFKISLISKVISVIVTITIAVVYQNYWALIIGHLVSVSTRIIGTYFIHNHRPRLCFTKIKEQWRFSAWMMPQACLGYLRTQLDTFLVSNFYGEKQLGSYHIMKYIAFMPSSELIAPATSPLLAELAKSRNNIKDFRYQFNLSFLVTLAVALPMAIFLFQFDYLVVGLLLGDQWLPYSNLFGYMALLGIAVVLLHQSIRVLIVFEKTKLVFYYELVAFISLYGTLLSIGIEDINTFTMVRVLMENCFCIVLFLAVAYYILKKQLWYLLTLIFPLLASVFIATFLSGFFLLVETHLILEIIIRGGLFVVAYILSLVGSYLVFYNKTEEGRHISHLLIKQLTQLQSIVLKR</sequence>
<feature type="transmembrane region" description="Helical" evidence="7">
    <location>
        <begin position="282"/>
        <end position="303"/>
    </location>
</feature>
<dbReference type="InterPro" id="IPR050833">
    <property type="entry name" value="Poly_Biosynth_Transport"/>
</dbReference>
<comment type="similarity">
    <text evidence="2">Belongs to the polysaccharide synthase family.</text>
</comment>
<evidence type="ECO:0000256" key="6">
    <source>
        <dbReference type="ARBA" id="ARBA00023136"/>
    </source>
</evidence>
<dbReference type="Proteomes" id="UP000197068">
    <property type="component" value="Unassembled WGS sequence"/>
</dbReference>
<keyword evidence="4 7" id="KW-0812">Transmembrane</keyword>
<evidence type="ECO:0000313" key="9">
    <source>
        <dbReference type="Proteomes" id="UP000197068"/>
    </source>
</evidence>
<feature type="transmembrane region" description="Helical" evidence="7">
    <location>
        <begin position="409"/>
        <end position="431"/>
    </location>
</feature>
<comment type="subcellular location">
    <subcellularLocation>
        <location evidence="1">Cell membrane</location>
        <topology evidence="1">Multi-pass membrane protein</topology>
    </subcellularLocation>
</comment>
<dbReference type="PANTHER" id="PTHR30250:SF10">
    <property type="entry name" value="LIPOPOLYSACCHARIDE BIOSYNTHESIS PROTEIN WZXC"/>
    <property type="match status" value="1"/>
</dbReference>
<feature type="transmembrane region" description="Helical" evidence="7">
    <location>
        <begin position="7"/>
        <end position="35"/>
    </location>
</feature>
<evidence type="ECO:0000256" key="5">
    <source>
        <dbReference type="ARBA" id="ARBA00022989"/>
    </source>
</evidence>
<evidence type="ECO:0000256" key="3">
    <source>
        <dbReference type="ARBA" id="ARBA00022475"/>
    </source>
</evidence>
<dbReference type="Pfam" id="PF13440">
    <property type="entry name" value="Polysacc_synt_3"/>
    <property type="match status" value="1"/>
</dbReference>
<gene>
    <name evidence="8" type="ORF">MTCD1_01134</name>
</gene>
<feature type="transmembrane region" description="Helical" evidence="7">
    <location>
        <begin position="384"/>
        <end position="402"/>
    </location>
</feature>
<evidence type="ECO:0000313" key="8">
    <source>
        <dbReference type="EMBL" id="GAW95531.1"/>
    </source>
</evidence>
<protein>
    <submittedName>
        <fullName evidence="8">Lipopolysaccharide biosynthesis protein</fullName>
    </submittedName>
</protein>
<evidence type="ECO:0000256" key="4">
    <source>
        <dbReference type="ARBA" id="ARBA00022692"/>
    </source>
</evidence>
<keyword evidence="5 7" id="KW-1133">Transmembrane helix</keyword>
<feature type="transmembrane region" description="Helical" evidence="7">
    <location>
        <begin position="323"/>
        <end position="344"/>
    </location>
</feature>